<accession>A0A399G5V4</accession>
<keyword evidence="2" id="KW-1185">Reference proteome</keyword>
<evidence type="ECO:0000313" key="1">
    <source>
        <dbReference type="EMBL" id="UOE21718.1"/>
    </source>
</evidence>
<name>A0A399G5V4_9ACTN</name>
<reference evidence="1" key="1">
    <citation type="submission" date="2020-10" db="EMBL/GenBank/DDBJ databases">
        <title>De novo genome project of the cellulose decomposer Thermobifida halotolerans type strain.</title>
        <authorList>
            <person name="Nagy I."/>
            <person name="Horvath B."/>
            <person name="Kukolya J."/>
            <person name="Nagy I."/>
            <person name="Orsini M."/>
        </authorList>
    </citation>
    <scope>NUCLEOTIDE SEQUENCE</scope>
    <source>
        <strain evidence="1">DSM 44931</strain>
    </source>
</reference>
<proteinExistence type="predicted"/>
<dbReference type="Proteomes" id="UP000265719">
    <property type="component" value="Chromosome"/>
</dbReference>
<evidence type="ECO:0000313" key="2">
    <source>
        <dbReference type="Proteomes" id="UP000265719"/>
    </source>
</evidence>
<organism evidence="1 2">
    <name type="scientific">Thermobifida halotolerans</name>
    <dbReference type="NCBI Taxonomy" id="483545"/>
    <lineage>
        <taxon>Bacteria</taxon>
        <taxon>Bacillati</taxon>
        <taxon>Actinomycetota</taxon>
        <taxon>Actinomycetes</taxon>
        <taxon>Streptosporangiales</taxon>
        <taxon>Nocardiopsidaceae</taxon>
        <taxon>Thermobifida</taxon>
    </lineage>
</organism>
<dbReference type="EMBL" id="CP063196">
    <property type="protein sequence ID" value="UOE21718.1"/>
    <property type="molecule type" value="Genomic_DNA"/>
</dbReference>
<dbReference type="AlphaFoldDB" id="A0A399G5V4"/>
<gene>
    <name evidence="1" type="ORF">NI17_011815</name>
</gene>
<sequence length="133" mass="13733">MTFPPPLPPPPALTAARVASRTVGIVVLAVTLLGGVLLLPVSMATGMQLGSCVEGTDAAPGCTSAFLGLLGFALPWIGWLLGVFGALALFVAAWRRRRREWLWPLVGAVGYTLSIPLALVALFGPGEVLATLG</sequence>
<dbReference type="RefSeq" id="WP_119267777.1">
    <property type="nucleotide sequence ID" value="NZ_CP063196.1"/>
</dbReference>
<protein>
    <submittedName>
        <fullName evidence="1">Uncharacterized protein</fullName>
    </submittedName>
</protein>
<dbReference type="KEGG" id="thao:NI17_011815"/>